<organism evidence="1">
    <name type="scientific">marine sediment metagenome</name>
    <dbReference type="NCBI Taxonomy" id="412755"/>
    <lineage>
        <taxon>unclassified sequences</taxon>
        <taxon>metagenomes</taxon>
        <taxon>ecological metagenomes</taxon>
    </lineage>
</organism>
<proteinExistence type="predicted"/>
<sequence>TVKEYKLFGINISNPIKIHTVATIIIRNIRRTLLL</sequence>
<protein>
    <submittedName>
        <fullName evidence="1">Uncharacterized protein</fullName>
    </submittedName>
</protein>
<reference evidence="1" key="1">
    <citation type="journal article" date="2014" name="Front. Microbiol.">
        <title>High frequency of phylogenetically diverse reductive dehalogenase-homologous genes in deep subseafloor sedimentary metagenomes.</title>
        <authorList>
            <person name="Kawai M."/>
            <person name="Futagami T."/>
            <person name="Toyoda A."/>
            <person name="Takaki Y."/>
            <person name="Nishi S."/>
            <person name="Hori S."/>
            <person name="Arai W."/>
            <person name="Tsubouchi T."/>
            <person name="Morono Y."/>
            <person name="Uchiyama I."/>
            <person name="Ito T."/>
            <person name="Fujiyama A."/>
            <person name="Inagaki F."/>
            <person name="Takami H."/>
        </authorList>
    </citation>
    <scope>NUCLEOTIDE SEQUENCE</scope>
    <source>
        <strain evidence="1">Expedition CK06-06</strain>
    </source>
</reference>
<evidence type="ECO:0000313" key="1">
    <source>
        <dbReference type="EMBL" id="GAH30179.1"/>
    </source>
</evidence>
<feature type="non-terminal residue" evidence="1">
    <location>
        <position position="1"/>
    </location>
</feature>
<gene>
    <name evidence="1" type="ORF">S01H4_65956</name>
</gene>
<comment type="caution">
    <text evidence="1">The sequence shown here is derived from an EMBL/GenBank/DDBJ whole genome shotgun (WGS) entry which is preliminary data.</text>
</comment>
<dbReference type="EMBL" id="BART01040588">
    <property type="protein sequence ID" value="GAH30179.1"/>
    <property type="molecule type" value="Genomic_DNA"/>
</dbReference>
<name>X1FLC9_9ZZZZ</name>
<accession>X1FLC9</accession>
<dbReference type="AlphaFoldDB" id="X1FLC9"/>